<organism evidence="1 3">
    <name type="scientific">Metarhizium rileyi (strain RCEF 4871)</name>
    <name type="common">Nomuraea rileyi</name>
    <dbReference type="NCBI Taxonomy" id="1649241"/>
    <lineage>
        <taxon>Eukaryota</taxon>
        <taxon>Fungi</taxon>
        <taxon>Dikarya</taxon>
        <taxon>Ascomycota</taxon>
        <taxon>Pezizomycotina</taxon>
        <taxon>Sordariomycetes</taxon>
        <taxon>Hypocreomycetidae</taxon>
        <taxon>Hypocreales</taxon>
        <taxon>Clavicipitaceae</taxon>
        <taxon>Metarhizium</taxon>
    </lineage>
</organism>
<dbReference type="OMA" id="KSMGLCL"/>
<evidence type="ECO:0008006" key="5">
    <source>
        <dbReference type="Google" id="ProtNLM"/>
    </source>
</evidence>
<evidence type="ECO:0000313" key="1">
    <source>
        <dbReference type="EMBL" id="OAA46369.1"/>
    </source>
</evidence>
<comment type="caution">
    <text evidence="1">The sequence shown here is derived from an EMBL/GenBank/DDBJ whole genome shotgun (WGS) entry which is preliminary data.</text>
</comment>
<evidence type="ECO:0000313" key="3">
    <source>
        <dbReference type="Proteomes" id="UP000243498"/>
    </source>
</evidence>
<evidence type="ECO:0000313" key="2">
    <source>
        <dbReference type="EMBL" id="TWU78824.1"/>
    </source>
</evidence>
<reference evidence="4" key="2">
    <citation type="submission" date="2018-12" db="EMBL/GenBank/DDBJ databases">
        <title>The complete genome of Metarhizium rileyi, a key fungal pathogen of Lepidoptera.</title>
        <authorList>
            <person name="Binneck E."/>
            <person name="Lastra C.C.L."/>
            <person name="Sosa-Gomez D.R."/>
        </authorList>
    </citation>
    <scope>NUCLEOTIDE SEQUENCE [LARGE SCALE GENOMIC DNA]</scope>
    <source>
        <strain evidence="4">Cep018-CH2</strain>
    </source>
</reference>
<gene>
    <name evidence="2" type="ORF">ED733_007395</name>
    <name evidence="1" type="ORF">NOR_03122</name>
</gene>
<protein>
    <recommendedName>
        <fullName evidence="5">Complex 1 LYR protein</fullName>
    </recommendedName>
</protein>
<evidence type="ECO:0000313" key="4">
    <source>
        <dbReference type="Proteomes" id="UP000317257"/>
    </source>
</evidence>
<dbReference type="STRING" id="1081105.A0A167GAL0"/>
<keyword evidence="3" id="KW-1185">Reference proteome</keyword>
<accession>A0A167GAL0</accession>
<dbReference type="EMBL" id="SBHS01000001">
    <property type="protein sequence ID" value="TWU78824.1"/>
    <property type="molecule type" value="Genomic_DNA"/>
</dbReference>
<dbReference type="OrthoDB" id="4392610at2759"/>
<dbReference type="Proteomes" id="UP000243498">
    <property type="component" value="Unassembled WGS sequence"/>
</dbReference>
<dbReference type="AlphaFoldDB" id="A0A167GAL0"/>
<dbReference type="Proteomes" id="UP000317257">
    <property type="component" value="Unassembled WGS sequence"/>
</dbReference>
<name>A0A167GAL0_METRR</name>
<dbReference type="EMBL" id="AZHC01000007">
    <property type="protein sequence ID" value="OAA46369.1"/>
    <property type="molecule type" value="Genomic_DNA"/>
</dbReference>
<reference evidence="1 3" key="1">
    <citation type="journal article" date="2016" name="Genome Biol. Evol.">
        <title>Divergent and convergent evolution of fungal pathogenicity.</title>
        <authorList>
            <person name="Shang Y."/>
            <person name="Xiao G."/>
            <person name="Zheng P."/>
            <person name="Cen K."/>
            <person name="Zhan S."/>
            <person name="Wang C."/>
        </authorList>
    </citation>
    <scope>NUCLEOTIDE SEQUENCE [LARGE SCALE GENOMIC DNA]</scope>
    <source>
        <strain evidence="1 3">RCEF 4871</strain>
    </source>
</reference>
<reference evidence="2" key="3">
    <citation type="journal article" date="2019" name="Microbiol. Resour. Announc.">
        <title>Genome Sequence of Metarhizium rileyi, a Microbial Control Agent for Lepidoptera.</title>
        <authorList>
            <person name="Binneck E."/>
            <person name="Lastra C.C.L."/>
            <person name="Sosa-Gomez D.R."/>
        </authorList>
    </citation>
    <scope>NUCLEOTIDE SEQUENCE</scope>
    <source>
        <strain evidence="2">Cep018-CH2</strain>
    </source>
</reference>
<accession>A0A5C6GPA6</accession>
<sequence length="131" mass="15615">MGTEMIHAYRHLYRCLLQAVQYSAPARYIARDQLRCAFRDKAGRELDAEGVRRTMWFLEAAARERGLEHTILKNLLRVRGERVRNARSWRRNLNLHRTLQRDPIKTERETAFDHYNMTVAMLNRTMGLCLR</sequence>
<proteinExistence type="predicted"/>